<dbReference type="OrthoDB" id="9835138at2"/>
<accession>A0A4Q5LYV7</accession>
<dbReference type="Pfam" id="PF13648">
    <property type="entry name" value="Lipocalin_4"/>
    <property type="match status" value="1"/>
</dbReference>
<feature type="chain" id="PRO_5020403844" description="Lipocalin-like domain-containing protein" evidence="1">
    <location>
        <begin position="24"/>
        <end position="158"/>
    </location>
</feature>
<evidence type="ECO:0000259" key="2">
    <source>
        <dbReference type="Pfam" id="PF13648"/>
    </source>
</evidence>
<keyword evidence="4" id="KW-1185">Reference proteome</keyword>
<proteinExistence type="predicted"/>
<dbReference type="RefSeq" id="WP_130022167.1">
    <property type="nucleotide sequence ID" value="NZ_SEWF01000022.1"/>
</dbReference>
<organism evidence="3 4">
    <name type="scientific">Emticicia agri</name>
    <dbReference type="NCBI Taxonomy" id="2492393"/>
    <lineage>
        <taxon>Bacteria</taxon>
        <taxon>Pseudomonadati</taxon>
        <taxon>Bacteroidota</taxon>
        <taxon>Cytophagia</taxon>
        <taxon>Cytophagales</taxon>
        <taxon>Leadbetterellaceae</taxon>
        <taxon>Emticicia</taxon>
    </lineage>
</organism>
<name>A0A4Q5LYV7_9BACT</name>
<sequence>MKVSSVIRKFTVLLALSSFVVIVMNCSKKDEDPAPDTTLSTQIKATWKVKNVYEKQGSAAETDQLPLYLMLYPCIKDASFTFQDNGNLAGTFTNDCKVAIALILGGSENLKYEVKDNKLIITTAASTSTTFDLSFSGSDMILGATTSGVTRRIVFAKQ</sequence>
<evidence type="ECO:0000313" key="3">
    <source>
        <dbReference type="EMBL" id="RYU94757.1"/>
    </source>
</evidence>
<feature type="domain" description="Lipocalin-like" evidence="2">
    <location>
        <begin position="44"/>
        <end position="141"/>
    </location>
</feature>
<dbReference type="EMBL" id="SEWF01000022">
    <property type="protein sequence ID" value="RYU94757.1"/>
    <property type="molecule type" value="Genomic_DNA"/>
</dbReference>
<keyword evidence="1" id="KW-0732">Signal</keyword>
<evidence type="ECO:0000313" key="4">
    <source>
        <dbReference type="Proteomes" id="UP000293162"/>
    </source>
</evidence>
<dbReference type="Proteomes" id="UP000293162">
    <property type="component" value="Unassembled WGS sequence"/>
</dbReference>
<reference evidence="3 4" key="1">
    <citation type="submission" date="2019-02" db="EMBL/GenBank/DDBJ databases">
        <title>Bacterial novel species Emticicia sp. 17J42-9 isolated from soil.</title>
        <authorList>
            <person name="Jung H.-Y."/>
        </authorList>
    </citation>
    <scope>NUCLEOTIDE SEQUENCE [LARGE SCALE GENOMIC DNA]</scope>
    <source>
        <strain evidence="3 4">17J42-9</strain>
    </source>
</reference>
<comment type="caution">
    <text evidence="3">The sequence shown here is derived from an EMBL/GenBank/DDBJ whole genome shotgun (WGS) entry which is preliminary data.</text>
</comment>
<protein>
    <recommendedName>
        <fullName evidence="2">Lipocalin-like domain-containing protein</fullName>
    </recommendedName>
</protein>
<dbReference type="InterPro" id="IPR024311">
    <property type="entry name" value="Lipocalin-like"/>
</dbReference>
<feature type="signal peptide" evidence="1">
    <location>
        <begin position="1"/>
        <end position="23"/>
    </location>
</feature>
<gene>
    <name evidence="3" type="ORF">EWM59_15615</name>
</gene>
<dbReference type="AlphaFoldDB" id="A0A4Q5LYV7"/>
<evidence type="ECO:0000256" key="1">
    <source>
        <dbReference type="SAM" id="SignalP"/>
    </source>
</evidence>